<evidence type="ECO:0000259" key="5">
    <source>
        <dbReference type="Pfam" id="PF08501"/>
    </source>
</evidence>
<dbReference type="Gene3D" id="3.20.20.70">
    <property type="entry name" value="Aldolase class I"/>
    <property type="match status" value="1"/>
</dbReference>
<protein>
    <submittedName>
        <fullName evidence="7">Type I 3-dehydroquinase-domain-containing protein</fullName>
    </submittedName>
</protein>
<dbReference type="OrthoDB" id="4415835at2759"/>
<dbReference type="SUPFAM" id="SSF53223">
    <property type="entry name" value="Aminoacid dehydrogenase-like, N-terminal domain"/>
    <property type="match status" value="1"/>
</dbReference>
<feature type="compositionally biased region" description="Polar residues" evidence="3">
    <location>
        <begin position="1"/>
        <end position="16"/>
    </location>
</feature>
<dbReference type="GO" id="GO:0003855">
    <property type="term" value="F:3-dehydroquinate dehydratase activity"/>
    <property type="evidence" value="ECO:0007669"/>
    <property type="project" value="InterPro"/>
</dbReference>
<dbReference type="Pfam" id="PF01488">
    <property type="entry name" value="Shikimate_DH"/>
    <property type="match status" value="1"/>
</dbReference>
<dbReference type="GO" id="GO:0009423">
    <property type="term" value="P:chorismate biosynthetic process"/>
    <property type="evidence" value="ECO:0007669"/>
    <property type="project" value="TreeGrafter"/>
</dbReference>
<dbReference type="STRING" id="196109.A0A136IR50"/>
<dbReference type="Pfam" id="PF01202">
    <property type="entry name" value="SKI"/>
    <property type="match status" value="1"/>
</dbReference>
<dbReference type="InterPro" id="IPR036291">
    <property type="entry name" value="NAD(P)-bd_dom_sf"/>
</dbReference>
<dbReference type="AlphaFoldDB" id="A0A136IR50"/>
<evidence type="ECO:0000313" key="8">
    <source>
        <dbReference type="Proteomes" id="UP000070501"/>
    </source>
</evidence>
<dbReference type="InterPro" id="IPR031322">
    <property type="entry name" value="Shikimate/glucono_kinase"/>
</dbReference>
<dbReference type="PANTHER" id="PTHR21090:SF27">
    <property type="entry name" value="QUINATE REPRESSOR PROTEIN"/>
    <property type="match status" value="1"/>
</dbReference>
<gene>
    <name evidence="7" type="ORF">Micbo1qcDRAFT_124648</name>
</gene>
<proteinExistence type="inferred from homology"/>
<evidence type="ECO:0000313" key="7">
    <source>
        <dbReference type="EMBL" id="KXJ87405.1"/>
    </source>
</evidence>
<dbReference type="Gene3D" id="3.40.50.300">
    <property type="entry name" value="P-loop containing nucleotide triphosphate hydrolases"/>
    <property type="match status" value="1"/>
</dbReference>
<dbReference type="InterPro" id="IPR006151">
    <property type="entry name" value="Shikm_DH/Glu-tRNA_Rdtase"/>
</dbReference>
<dbReference type="SUPFAM" id="SSF51735">
    <property type="entry name" value="NAD(P)-binding Rossmann-fold domains"/>
    <property type="match status" value="1"/>
</dbReference>
<feature type="domain" description="SDH C-terminal" evidence="6">
    <location>
        <begin position="806"/>
        <end position="835"/>
    </location>
</feature>
<name>A0A136IR50_9PEZI</name>
<dbReference type="FunFam" id="3.40.50.720:FF:000386">
    <property type="entry name" value="Quinate repressor protein"/>
    <property type="match status" value="1"/>
</dbReference>
<comment type="similarity">
    <text evidence="1">In the 2nd section; belongs to the type-I 3-dehydroquinase family.</text>
</comment>
<sequence>MVRSRSNTSSQEDSTAPPTPRHMVPGQHAYEPHASIVLMGTSGSGKSTLAVMAATALKRRIVDTAKLFVETTGMPAVAYKKTHGSADYQRRIYSLLQKTLVANARDAIIVTSWVDRSVLALLQDFAAAHPVIHIVRDVAAIKDYLRVADDVKLGEMLQYSTRAFRAVMSHEFFNVSERLAQHPTAAAEDSGMKKPPMPYLTLKRAERHFLKFLSLVMPRGAIPFFESAFPLAQVSLESRKTTFVLSLPLSQLLAENLDVEALEGGADAIEVVVDDLYGNVDVTSDSSSRERPHLSPERVSQISSVMARIRRSTVIPMIYHVSWPAVSVTTPLSAAQIMNYLEHLQHGLKLCPEYCTVDLRLETAFLSHLMAHRGVSKVIGVAHIADQMPPPWIDPVWASLYQKAHALGCDVVRLTRPALQIEDNFEVAKFRYAIEALPGVSKPPLSAYNTGIRGRHSAVFNPLLSSVRPSSSTIAENENLATPCPAPTITVQQANHALQTSFVNDALKLYVVGSNVSYSLSPAMHMTALRACGLNHTYLPYSTTSLSTLSSLVHDPFFAGSSIGLPFKVEVISLTHSLSSHARAIGAVNTLIPIRRLNPDGSVPDDMTVFFNSCNRSGPVLALYGENTDWVGIRAVIRRGLSPANAVRPGTSGLVIGAGGMARAAVYSMLQLGVTNIAIYNRTRARAEKLVSHFTTLIARNDLPLLTPRSDDDKDRETRFHILDSREEHWPEDRFPRHPTMIVSCIPTHSLVEGGEGPTPDFTLPESWLQSPTGGVVVEYAYKDVNTPLLRQIRAAADRGWVAMDGLDLLPEQGFAQFELFTGRRAPRRLMREEVFKAYPGESEGQCAKQMQPRLEGVIDQGL</sequence>
<evidence type="ECO:0000259" key="4">
    <source>
        <dbReference type="Pfam" id="PF01488"/>
    </source>
</evidence>
<keyword evidence="8" id="KW-1185">Reference proteome</keyword>
<evidence type="ECO:0000256" key="1">
    <source>
        <dbReference type="ARBA" id="ARBA00006477"/>
    </source>
</evidence>
<dbReference type="Proteomes" id="UP000070501">
    <property type="component" value="Unassembled WGS sequence"/>
</dbReference>
<feature type="domain" description="Quinate/shikimate 5-dehydrogenase/glutamyl-tRNA reductase" evidence="4">
    <location>
        <begin position="654"/>
        <end position="696"/>
    </location>
</feature>
<dbReference type="Pfam" id="PF01487">
    <property type="entry name" value="DHquinase_I"/>
    <property type="match status" value="1"/>
</dbReference>
<dbReference type="CDD" id="cd01065">
    <property type="entry name" value="NAD_bind_Shikimate_DH"/>
    <property type="match status" value="1"/>
</dbReference>
<dbReference type="InterPro" id="IPR046346">
    <property type="entry name" value="Aminoacid_DH-like_N_sf"/>
</dbReference>
<dbReference type="Gene3D" id="3.40.50.10860">
    <property type="entry name" value="Leucine Dehydrogenase, chain A, domain 1"/>
    <property type="match status" value="1"/>
</dbReference>
<dbReference type="InterPro" id="IPR013708">
    <property type="entry name" value="Shikimate_DH-bd_N"/>
</dbReference>
<dbReference type="SUPFAM" id="SSF51569">
    <property type="entry name" value="Aldolase"/>
    <property type="match status" value="1"/>
</dbReference>
<dbReference type="InterPro" id="IPR001381">
    <property type="entry name" value="DHquinase_I"/>
</dbReference>
<dbReference type="CDD" id="cd00502">
    <property type="entry name" value="DHQase_I"/>
    <property type="match status" value="1"/>
</dbReference>
<reference evidence="8" key="1">
    <citation type="submission" date="2016-02" db="EMBL/GenBank/DDBJ databases">
        <title>Draft genome sequence of Microdochium bolleyi, a fungal endophyte of beachgrass.</title>
        <authorList>
            <consortium name="DOE Joint Genome Institute"/>
            <person name="David A.S."/>
            <person name="May G."/>
            <person name="Haridas S."/>
            <person name="Lim J."/>
            <person name="Wang M."/>
            <person name="Labutti K."/>
            <person name="Lipzen A."/>
            <person name="Barry K."/>
            <person name="Grigoriev I.V."/>
        </authorList>
    </citation>
    <scope>NUCLEOTIDE SEQUENCE [LARGE SCALE GENOMIC DNA]</scope>
    <source>
        <strain evidence="8">J235TASD1</strain>
    </source>
</reference>
<comment type="similarity">
    <text evidence="2">In the N-terminal section; belongs to the shikimate kinase family.</text>
</comment>
<dbReference type="InterPro" id="IPR027417">
    <property type="entry name" value="P-loop_NTPase"/>
</dbReference>
<feature type="domain" description="Shikimate dehydrogenase substrate binding N-terminal" evidence="5">
    <location>
        <begin position="511"/>
        <end position="591"/>
    </location>
</feature>
<organism evidence="7 8">
    <name type="scientific">Microdochium bolleyi</name>
    <dbReference type="NCBI Taxonomy" id="196109"/>
    <lineage>
        <taxon>Eukaryota</taxon>
        <taxon>Fungi</taxon>
        <taxon>Dikarya</taxon>
        <taxon>Ascomycota</taxon>
        <taxon>Pezizomycotina</taxon>
        <taxon>Sordariomycetes</taxon>
        <taxon>Xylariomycetidae</taxon>
        <taxon>Xylariales</taxon>
        <taxon>Microdochiaceae</taxon>
        <taxon>Microdochium</taxon>
    </lineage>
</organism>
<dbReference type="EMBL" id="KQ964262">
    <property type="protein sequence ID" value="KXJ87405.1"/>
    <property type="molecule type" value="Genomic_DNA"/>
</dbReference>
<dbReference type="InterPro" id="IPR041121">
    <property type="entry name" value="SDH_C"/>
</dbReference>
<dbReference type="Pfam" id="PF08501">
    <property type="entry name" value="Shikimate_dh_N"/>
    <property type="match status" value="1"/>
</dbReference>
<dbReference type="PANTHER" id="PTHR21090">
    <property type="entry name" value="AROM/DEHYDROQUINATE SYNTHASE"/>
    <property type="match status" value="1"/>
</dbReference>
<feature type="region of interest" description="Disordered" evidence="3">
    <location>
        <begin position="1"/>
        <end position="27"/>
    </location>
</feature>
<dbReference type="GO" id="GO:0003866">
    <property type="term" value="F:3-phosphoshikimate 1-carboxyvinyltransferase activity"/>
    <property type="evidence" value="ECO:0007669"/>
    <property type="project" value="TreeGrafter"/>
</dbReference>
<evidence type="ECO:0000259" key="6">
    <source>
        <dbReference type="Pfam" id="PF18317"/>
    </source>
</evidence>
<evidence type="ECO:0000256" key="2">
    <source>
        <dbReference type="ARBA" id="ARBA00009349"/>
    </source>
</evidence>
<evidence type="ECO:0000256" key="3">
    <source>
        <dbReference type="SAM" id="MobiDB-lite"/>
    </source>
</evidence>
<dbReference type="InParanoid" id="A0A136IR50"/>
<dbReference type="InterPro" id="IPR013785">
    <property type="entry name" value="Aldolase_TIM"/>
</dbReference>
<dbReference type="Gene3D" id="3.40.50.720">
    <property type="entry name" value="NAD(P)-binding Rossmann-like Domain"/>
    <property type="match status" value="1"/>
</dbReference>
<dbReference type="SUPFAM" id="SSF52540">
    <property type="entry name" value="P-loop containing nucleoside triphosphate hydrolases"/>
    <property type="match status" value="1"/>
</dbReference>
<accession>A0A136IR50</accession>
<dbReference type="GO" id="GO:0004764">
    <property type="term" value="F:shikimate 3-dehydrogenase (NADP+) activity"/>
    <property type="evidence" value="ECO:0007669"/>
    <property type="project" value="InterPro"/>
</dbReference>
<dbReference type="Pfam" id="PF18317">
    <property type="entry name" value="SDH_C"/>
    <property type="match status" value="1"/>
</dbReference>